<evidence type="ECO:0000256" key="1">
    <source>
        <dbReference type="ARBA" id="ARBA00022448"/>
    </source>
</evidence>
<dbReference type="Pfam" id="PF00005">
    <property type="entry name" value="ABC_tran"/>
    <property type="match status" value="1"/>
</dbReference>
<organism evidence="5">
    <name type="scientific">Bacillus velezensis</name>
    <dbReference type="NCBI Taxonomy" id="492670"/>
    <lineage>
        <taxon>Bacteria</taxon>
        <taxon>Bacillati</taxon>
        <taxon>Bacillota</taxon>
        <taxon>Bacilli</taxon>
        <taxon>Bacillales</taxon>
        <taxon>Bacillaceae</taxon>
        <taxon>Bacillus</taxon>
        <taxon>Bacillus amyloliquefaciens group</taxon>
    </lineage>
</organism>
<dbReference type="GO" id="GO:0005524">
    <property type="term" value="F:ATP binding"/>
    <property type="evidence" value="ECO:0007669"/>
    <property type="project" value="UniProtKB-KW"/>
</dbReference>
<dbReference type="InterPro" id="IPR003593">
    <property type="entry name" value="AAA+_ATPase"/>
</dbReference>
<dbReference type="FunFam" id="3.40.50.300:FF:000134">
    <property type="entry name" value="Iron-enterobactin ABC transporter ATP-binding protein"/>
    <property type="match status" value="1"/>
</dbReference>
<dbReference type="CDD" id="cd03214">
    <property type="entry name" value="ABC_Iron-Siderophores_B12_Hemin"/>
    <property type="match status" value="1"/>
</dbReference>
<dbReference type="Gene3D" id="3.40.50.300">
    <property type="entry name" value="P-loop containing nucleotide triphosphate hydrolases"/>
    <property type="match status" value="1"/>
</dbReference>
<dbReference type="SUPFAM" id="SSF52540">
    <property type="entry name" value="P-loop containing nucleoside triphosphate hydrolases"/>
    <property type="match status" value="1"/>
</dbReference>
<dbReference type="EMBL" id="WKKV01000001">
    <property type="protein sequence ID" value="MSE01085.1"/>
    <property type="molecule type" value="Genomic_DNA"/>
</dbReference>
<dbReference type="PANTHER" id="PTHR42794:SF1">
    <property type="entry name" value="HEMIN IMPORT ATP-BINDING PROTEIN HMUV"/>
    <property type="match status" value="1"/>
</dbReference>
<keyword evidence="4" id="KW-1278">Translocase</keyword>
<reference evidence="5" key="1">
    <citation type="submission" date="2019-11" db="EMBL/GenBank/DDBJ databases">
        <title>Draft Genome Sequence of Plant Growth-Promoting Rhizosphere-Associated Bacteria.</title>
        <authorList>
            <person name="Vasilyev I.Y."/>
            <person name="Radchenko V."/>
            <person name="Ilnitskaya E.V."/>
        </authorList>
    </citation>
    <scope>NUCLEOTIDE SEQUENCE</scope>
    <source>
        <strain evidence="5">VRA_517_n</strain>
    </source>
</reference>
<name>A0A6A8LB59_BACVE</name>
<accession>A0A6A8LB59</accession>
<dbReference type="RefSeq" id="WP_003151786.1">
    <property type="nucleotide sequence ID" value="NZ_BPWC01000003.1"/>
</dbReference>
<evidence type="ECO:0000256" key="3">
    <source>
        <dbReference type="ARBA" id="ARBA00022840"/>
    </source>
</evidence>
<keyword evidence="3 5" id="KW-0067">ATP-binding</keyword>
<protein>
    <submittedName>
        <fullName evidence="5">ATP-binding cassette domain-containing protein</fullName>
    </submittedName>
</protein>
<evidence type="ECO:0000256" key="2">
    <source>
        <dbReference type="ARBA" id="ARBA00022741"/>
    </source>
</evidence>
<keyword evidence="1" id="KW-0813">Transport</keyword>
<dbReference type="PROSITE" id="PS50893">
    <property type="entry name" value="ABC_TRANSPORTER_2"/>
    <property type="match status" value="1"/>
</dbReference>
<evidence type="ECO:0000256" key="4">
    <source>
        <dbReference type="ARBA" id="ARBA00022967"/>
    </source>
</evidence>
<dbReference type="InterPro" id="IPR027417">
    <property type="entry name" value="P-loop_NTPase"/>
</dbReference>
<sequence>MIRVSSLSGGYGGRMIVEDVSFTAGKGEFVGILGPNGSGKTTLMKLLTGMLSPSKGEVLVAGRPAGRYKPRELAKIMAVLPQHTEQAFTFTVKETVSFGRYPYQKGLFRQMDQHDEDIVREAMEMTGIDRYAQQSVRNLSGGERQRVYLAQALAQQPEVLCLDEPTTFLDLKYQKDLLDTVKRLTRERGLTVISIFHDLNAASQYCDQLLMMKDGRAFPKQPPDQALKKETIEDIYGITVSAVARQSSPKPLIAFMPEAREEREPAGVPFASLINKSGNTVTLHTERPFRMLSTASDGPGFSWSRRLSGSAAAGLICRTFDSVTIAVTAQYTVWVLISGRLSEQGFVRLLTAAAEARMQALSGRQAKGDIAICALQTGEAMDVPHAERAVRRGTAVCVKAAEEGGIQQ</sequence>
<dbReference type="PANTHER" id="PTHR42794">
    <property type="entry name" value="HEMIN IMPORT ATP-BINDING PROTEIN HMUV"/>
    <property type="match status" value="1"/>
</dbReference>
<comment type="caution">
    <text evidence="5">The sequence shown here is derived from an EMBL/GenBank/DDBJ whole genome shotgun (WGS) entry which is preliminary data.</text>
</comment>
<dbReference type="AlphaFoldDB" id="A0A6A8LB59"/>
<proteinExistence type="predicted"/>
<gene>
    <name evidence="5" type="ORF">GKC39_03285</name>
</gene>
<evidence type="ECO:0000313" key="5">
    <source>
        <dbReference type="EMBL" id="MSE01085.1"/>
    </source>
</evidence>
<keyword evidence="2" id="KW-0547">Nucleotide-binding</keyword>
<dbReference type="SMART" id="SM00382">
    <property type="entry name" value="AAA"/>
    <property type="match status" value="1"/>
</dbReference>
<dbReference type="InterPro" id="IPR003439">
    <property type="entry name" value="ABC_transporter-like_ATP-bd"/>
</dbReference>
<dbReference type="GO" id="GO:0016887">
    <property type="term" value="F:ATP hydrolysis activity"/>
    <property type="evidence" value="ECO:0007669"/>
    <property type="project" value="InterPro"/>
</dbReference>